<dbReference type="OrthoDB" id="9815144at2"/>
<dbReference type="PANTHER" id="PTHR12993">
    <property type="entry name" value="N-ACETYLGLUCOSAMINYL-PHOSPHATIDYLINOSITOL DE-N-ACETYLASE-RELATED"/>
    <property type="match status" value="1"/>
</dbReference>
<dbReference type="Pfam" id="PF02585">
    <property type="entry name" value="PIG-L"/>
    <property type="match status" value="1"/>
</dbReference>
<reference evidence="1 2" key="1">
    <citation type="submission" date="2019-02" db="EMBL/GenBank/DDBJ databases">
        <title>Deep-cultivation of Planctomycetes and their phenomic and genomic characterization uncovers novel biology.</title>
        <authorList>
            <person name="Wiegand S."/>
            <person name="Jogler M."/>
            <person name="Boedeker C."/>
            <person name="Pinto D."/>
            <person name="Vollmers J."/>
            <person name="Rivas-Marin E."/>
            <person name="Kohn T."/>
            <person name="Peeters S.H."/>
            <person name="Heuer A."/>
            <person name="Rast P."/>
            <person name="Oberbeckmann S."/>
            <person name="Bunk B."/>
            <person name="Jeske O."/>
            <person name="Meyerdierks A."/>
            <person name="Storesund J.E."/>
            <person name="Kallscheuer N."/>
            <person name="Luecker S."/>
            <person name="Lage O.M."/>
            <person name="Pohl T."/>
            <person name="Merkel B.J."/>
            <person name="Hornburger P."/>
            <person name="Mueller R.-W."/>
            <person name="Bruemmer F."/>
            <person name="Labrenz M."/>
            <person name="Spormann A.M."/>
            <person name="Op den Camp H."/>
            <person name="Overmann J."/>
            <person name="Amann R."/>
            <person name="Jetten M.S.M."/>
            <person name="Mascher T."/>
            <person name="Medema M.H."/>
            <person name="Devos D.P."/>
            <person name="Kaster A.-K."/>
            <person name="Ovreas L."/>
            <person name="Rohde M."/>
            <person name="Galperin M.Y."/>
            <person name="Jogler C."/>
        </authorList>
    </citation>
    <scope>NUCLEOTIDE SEQUENCE [LARGE SCALE GENOMIC DNA]</scope>
    <source>
        <strain evidence="1 2">ETA_A8</strain>
    </source>
</reference>
<dbReference type="EC" id="3.5.1.115" evidence="1"/>
<dbReference type="EMBL" id="CP036274">
    <property type="protein sequence ID" value="QDU25338.1"/>
    <property type="molecule type" value="Genomic_DNA"/>
</dbReference>
<dbReference type="InterPro" id="IPR024078">
    <property type="entry name" value="LmbE-like_dom_sf"/>
</dbReference>
<evidence type="ECO:0000313" key="1">
    <source>
        <dbReference type="EMBL" id="QDU25338.1"/>
    </source>
</evidence>
<sequence length="251" mass="27609">MNPELSTALNRWPELDVIAVGAHPDDVEIACGGTLAKLVKQGYRVGIIDLTDGEPTPRSPGPEVRLAEARKAAEKLGVQVRVTLDLPNRRLFDSFEARVALAKEFRKYRPRVVIGFGDKTPLASPDHWQAMQITDAAVFYARLTKWDHHFEDLPVHVIASQLYFRLAFEPANLQGFPSHFTVDITETLEAKLASVACYETQFPKEKAYVFDRVKGAALIAGAASGFHAGETFVSVRPLGAIDLVKTALGQV</sequence>
<dbReference type="AlphaFoldDB" id="A0A517Y517"/>
<keyword evidence="1" id="KW-0378">Hydrolase</keyword>
<gene>
    <name evidence="1" type="primary">mca_1</name>
    <name evidence="1" type="ORF">ETAA8_04030</name>
</gene>
<dbReference type="GO" id="GO:0016811">
    <property type="term" value="F:hydrolase activity, acting on carbon-nitrogen (but not peptide) bonds, in linear amides"/>
    <property type="evidence" value="ECO:0007669"/>
    <property type="project" value="TreeGrafter"/>
</dbReference>
<name>A0A517Y517_9BACT</name>
<dbReference type="Gene3D" id="3.40.50.10320">
    <property type="entry name" value="LmbE-like"/>
    <property type="match status" value="1"/>
</dbReference>
<dbReference type="RefSeq" id="WP_145084122.1">
    <property type="nucleotide sequence ID" value="NZ_CP036274.1"/>
</dbReference>
<protein>
    <submittedName>
        <fullName evidence="1">Mycothiol S-conjugate amidase</fullName>
        <ecNumber evidence="1">3.5.1.115</ecNumber>
    </submittedName>
</protein>
<dbReference type="InterPro" id="IPR003737">
    <property type="entry name" value="GlcNAc_PI_deacetylase-related"/>
</dbReference>
<dbReference type="KEGG" id="aagg:ETAA8_04030"/>
<organism evidence="1 2">
    <name type="scientific">Anatilimnocola aggregata</name>
    <dbReference type="NCBI Taxonomy" id="2528021"/>
    <lineage>
        <taxon>Bacteria</taxon>
        <taxon>Pseudomonadati</taxon>
        <taxon>Planctomycetota</taxon>
        <taxon>Planctomycetia</taxon>
        <taxon>Pirellulales</taxon>
        <taxon>Pirellulaceae</taxon>
        <taxon>Anatilimnocola</taxon>
    </lineage>
</organism>
<keyword evidence="2" id="KW-1185">Reference proteome</keyword>
<accession>A0A517Y517</accession>
<dbReference type="Proteomes" id="UP000315017">
    <property type="component" value="Chromosome"/>
</dbReference>
<proteinExistence type="predicted"/>
<evidence type="ECO:0000313" key="2">
    <source>
        <dbReference type="Proteomes" id="UP000315017"/>
    </source>
</evidence>
<dbReference type="SUPFAM" id="SSF102588">
    <property type="entry name" value="LmbE-like"/>
    <property type="match status" value="1"/>
</dbReference>
<dbReference type="PANTHER" id="PTHR12993:SF30">
    <property type="entry name" value="N-ACETYL-ALPHA-D-GLUCOSAMINYL L-MALATE DEACETYLASE 1"/>
    <property type="match status" value="1"/>
</dbReference>